<evidence type="ECO:0008006" key="8">
    <source>
        <dbReference type="Google" id="ProtNLM"/>
    </source>
</evidence>
<feature type="transmembrane region" description="Helical" evidence="5">
    <location>
        <begin position="38"/>
        <end position="56"/>
    </location>
</feature>
<evidence type="ECO:0000313" key="7">
    <source>
        <dbReference type="Proteomes" id="UP000095255"/>
    </source>
</evidence>
<dbReference type="InterPro" id="IPR027359">
    <property type="entry name" value="Volt_channel_dom_sf"/>
</dbReference>
<name>A0A1E5L3M6_9FIRM</name>
<keyword evidence="3 5" id="KW-1133">Transmembrane helix</keyword>
<organism evidence="6 7">
    <name type="scientific">Desulfuribacillus stibiiarsenatis</name>
    <dbReference type="NCBI Taxonomy" id="1390249"/>
    <lineage>
        <taxon>Bacteria</taxon>
        <taxon>Bacillati</taxon>
        <taxon>Bacillota</taxon>
        <taxon>Desulfuribacillia</taxon>
        <taxon>Desulfuribacillales</taxon>
        <taxon>Desulfuribacillaceae</taxon>
        <taxon>Desulfuribacillus</taxon>
    </lineage>
</organism>
<gene>
    <name evidence="6" type="ORF">BHU72_07600</name>
</gene>
<evidence type="ECO:0000256" key="2">
    <source>
        <dbReference type="ARBA" id="ARBA00022692"/>
    </source>
</evidence>
<proteinExistence type="predicted"/>
<dbReference type="Proteomes" id="UP000095255">
    <property type="component" value="Unassembled WGS sequence"/>
</dbReference>
<keyword evidence="2 5" id="KW-0812">Transmembrane</keyword>
<dbReference type="SUPFAM" id="SSF81324">
    <property type="entry name" value="Voltage-gated potassium channels"/>
    <property type="match status" value="1"/>
</dbReference>
<comment type="subcellular location">
    <subcellularLocation>
        <location evidence="1">Membrane</location>
        <topology evidence="1">Multi-pass membrane protein</topology>
    </subcellularLocation>
</comment>
<accession>A0A1E5L3M6</accession>
<sequence length="145" mass="16502">MQFLYYLFLFIGSIILLLSTFAFVFPFGPETIEGLHTLAKWILYGFIIEFIIGLIRSNHKLYYCKKEWISLLAIAVSISIDSLTGFLGLVKLAKLAKLIKAMKGLKGMKAFKSLKAVKFIKTIKLGKKTKRKLVKQTDAENTNNY</sequence>
<dbReference type="RefSeq" id="WP_069702793.1">
    <property type="nucleotide sequence ID" value="NZ_MJAT01000036.1"/>
</dbReference>
<evidence type="ECO:0000256" key="5">
    <source>
        <dbReference type="SAM" id="Phobius"/>
    </source>
</evidence>
<evidence type="ECO:0000256" key="1">
    <source>
        <dbReference type="ARBA" id="ARBA00004141"/>
    </source>
</evidence>
<keyword evidence="4 5" id="KW-0472">Membrane</keyword>
<dbReference type="EMBL" id="MJAT01000036">
    <property type="protein sequence ID" value="OEH84694.1"/>
    <property type="molecule type" value="Genomic_DNA"/>
</dbReference>
<evidence type="ECO:0000313" key="6">
    <source>
        <dbReference type="EMBL" id="OEH84694.1"/>
    </source>
</evidence>
<keyword evidence="7" id="KW-1185">Reference proteome</keyword>
<feature type="transmembrane region" description="Helical" evidence="5">
    <location>
        <begin position="6"/>
        <end position="26"/>
    </location>
</feature>
<dbReference type="OrthoDB" id="10006776at2"/>
<evidence type="ECO:0000256" key="4">
    <source>
        <dbReference type="ARBA" id="ARBA00023136"/>
    </source>
</evidence>
<comment type="caution">
    <text evidence="6">The sequence shown here is derived from an EMBL/GenBank/DDBJ whole genome shotgun (WGS) entry which is preliminary data.</text>
</comment>
<reference evidence="6 7" key="1">
    <citation type="submission" date="2016-09" db="EMBL/GenBank/DDBJ databases">
        <title>Desulfuribacillus arsenicus sp. nov., an obligately anaerobic, dissimilatory arsenic- and antimonate-reducing bacterium isolated from anoxic sediments.</title>
        <authorList>
            <person name="Abin C.A."/>
            <person name="Hollibaugh J.T."/>
        </authorList>
    </citation>
    <scope>NUCLEOTIDE SEQUENCE [LARGE SCALE GENOMIC DNA]</scope>
    <source>
        <strain evidence="6 7">MLFW-2</strain>
    </source>
</reference>
<dbReference type="GO" id="GO:0016020">
    <property type="term" value="C:membrane"/>
    <property type="evidence" value="ECO:0007669"/>
    <property type="project" value="UniProtKB-SubCell"/>
</dbReference>
<evidence type="ECO:0000256" key="3">
    <source>
        <dbReference type="ARBA" id="ARBA00022989"/>
    </source>
</evidence>
<dbReference type="Gene3D" id="1.20.120.350">
    <property type="entry name" value="Voltage-gated potassium channels. Chain C"/>
    <property type="match status" value="1"/>
</dbReference>
<dbReference type="AlphaFoldDB" id="A0A1E5L3M6"/>
<feature type="transmembrane region" description="Helical" evidence="5">
    <location>
        <begin position="68"/>
        <end position="90"/>
    </location>
</feature>
<protein>
    <recommendedName>
        <fullName evidence="8">Ion transport domain-containing protein</fullName>
    </recommendedName>
</protein>